<keyword evidence="2" id="KW-1185">Reference proteome</keyword>
<evidence type="ECO:0008006" key="3">
    <source>
        <dbReference type="Google" id="ProtNLM"/>
    </source>
</evidence>
<organism evidence="1 2">
    <name type="scientific">Devosia ginsengisoli</name>
    <dbReference type="NCBI Taxonomy" id="400770"/>
    <lineage>
        <taxon>Bacteria</taxon>
        <taxon>Pseudomonadati</taxon>
        <taxon>Pseudomonadota</taxon>
        <taxon>Alphaproteobacteria</taxon>
        <taxon>Hyphomicrobiales</taxon>
        <taxon>Devosiaceae</taxon>
        <taxon>Devosia</taxon>
    </lineage>
</organism>
<dbReference type="AlphaFoldDB" id="A0A5B8M0G4"/>
<accession>A0A5B8M0G4</accession>
<dbReference type="EMBL" id="CP042304">
    <property type="protein sequence ID" value="QDZ13305.1"/>
    <property type="molecule type" value="Genomic_DNA"/>
</dbReference>
<gene>
    <name evidence="1" type="ORF">FPZ08_13650</name>
</gene>
<dbReference type="OrthoDB" id="7845180at2"/>
<evidence type="ECO:0000313" key="2">
    <source>
        <dbReference type="Proteomes" id="UP000315364"/>
    </source>
</evidence>
<reference evidence="1 2" key="1">
    <citation type="submission" date="2019-07" db="EMBL/GenBank/DDBJ databases">
        <title>Full genome sequence of Devosia sp. Gsoil 520.</title>
        <authorList>
            <person name="Im W.-T."/>
        </authorList>
    </citation>
    <scope>NUCLEOTIDE SEQUENCE [LARGE SCALE GENOMIC DNA]</scope>
    <source>
        <strain evidence="1 2">Gsoil 520</strain>
    </source>
</reference>
<sequence>MAEGDRGDGWIFGLPPGITTAQWPLDPNNGYPLQHGFTMRLPADYRVHGDDIVGLSFFSTAFDHNDGAPMVAPAVRALFDAQDDTRPEDPDLLAFWTARQNSHPRLYRMRDILDLEYAVILLTETELSGSLAQPPDLAGNPHLRDVPAPAWLASGAGHAYAAFEGSADGVDAAETSYFVGLMGAMPEKGLGWNRLLRLEPRRHDPNAGVPPREEYFGKKTAYQMPYYYEGKPSAETFRWHKWTKGHAGNHIGGTMMPAQAIPDFSPYYIEFDEAFGGYNFGFGIAQLDFRDMKFDWAQ</sequence>
<proteinExistence type="predicted"/>
<evidence type="ECO:0000313" key="1">
    <source>
        <dbReference type="EMBL" id="QDZ13305.1"/>
    </source>
</evidence>
<name>A0A5B8M0G4_9HYPH</name>
<dbReference type="KEGG" id="dea:FPZ08_13650"/>
<protein>
    <recommendedName>
        <fullName evidence="3">DUF1963 domain-containing protein</fullName>
    </recommendedName>
</protein>
<dbReference type="Proteomes" id="UP000315364">
    <property type="component" value="Chromosome"/>
</dbReference>